<gene>
    <name evidence="1" type="ORF">SAMN04488058_107111</name>
</gene>
<proteinExistence type="predicted"/>
<dbReference type="OrthoDB" id="73305at2"/>
<dbReference type="AlphaFoldDB" id="A0A1H6YGJ0"/>
<name>A0A1H6YGJ0_9DEIO</name>
<dbReference type="EMBL" id="FNZA01000007">
    <property type="protein sequence ID" value="SEJ40418.1"/>
    <property type="molecule type" value="Genomic_DNA"/>
</dbReference>
<evidence type="ECO:0008006" key="3">
    <source>
        <dbReference type="Google" id="ProtNLM"/>
    </source>
</evidence>
<dbReference type="RefSeq" id="WP_092264427.1">
    <property type="nucleotide sequence ID" value="NZ_FNZA01000007.1"/>
</dbReference>
<reference evidence="2" key="1">
    <citation type="submission" date="2016-10" db="EMBL/GenBank/DDBJ databases">
        <authorList>
            <person name="Varghese N."/>
            <person name="Submissions S."/>
        </authorList>
    </citation>
    <scope>NUCLEOTIDE SEQUENCE [LARGE SCALE GENOMIC DNA]</scope>
    <source>
        <strain evidence="2">CGMCC 1.10218</strain>
    </source>
</reference>
<protein>
    <recommendedName>
        <fullName evidence="3">Helix-turn-helix domain-containing protein</fullName>
    </recommendedName>
</protein>
<dbReference type="Gene3D" id="1.10.10.10">
    <property type="entry name" value="Winged helix-like DNA-binding domain superfamily/Winged helix DNA-binding domain"/>
    <property type="match status" value="1"/>
</dbReference>
<dbReference type="InterPro" id="IPR036390">
    <property type="entry name" value="WH_DNA-bd_sf"/>
</dbReference>
<dbReference type="Proteomes" id="UP000199223">
    <property type="component" value="Unassembled WGS sequence"/>
</dbReference>
<keyword evidence="2" id="KW-1185">Reference proteome</keyword>
<sequence>MTDPADLAARVAALEARVAALEGSGSRPAAARWDDDAFWALNRLETEHPQGALLYAGHVHLPTGEHWGWKEMEDTGALLGADWESAAPMLAALGHPLRLSLLRAVLSGQRTTAQLQADPALAAGGKLYHHLRDLQAAGWLLLQGRGQYTVPAERVLPLLVILRASGGVRPGGAEAEG</sequence>
<evidence type="ECO:0000313" key="2">
    <source>
        <dbReference type="Proteomes" id="UP000199223"/>
    </source>
</evidence>
<evidence type="ECO:0000313" key="1">
    <source>
        <dbReference type="EMBL" id="SEJ40418.1"/>
    </source>
</evidence>
<dbReference type="InterPro" id="IPR036388">
    <property type="entry name" value="WH-like_DNA-bd_sf"/>
</dbReference>
<accession>A0A1H6YGJ0</accession>
<dbReference type="STRING" id="856736.SAMN04488058_107111"/>
<dbReference type="SUPFAM" id="SSF46785">
    <property type="entry name" value="Winged helix' DNA-binding domain"/>
    <property type="match status" value="1"/>
</dbReference>
<organism evidence="1 2">
    <name type="scientific">Deinococcus reticulitermitis</name>
    <dbReference type="NCBI Taxonomy" id="856736"/>
    <lineage>
        <taxon>Bacteria</taxon>
        <taxon>Thermotogati</taxon>
        <taxon>Deinococcota</taxon>
        <taxon>Deinococci</taxon>
        <taxon>Deinococcales</taxon>
        <taxon>Deinococcaceae</taxon>
        <taxon>Deinococcus</taxon>
    </lineage>
</organism>